<sequence length="103" mass="11619">MTTLELIAPSPDFCTTLAEGYMACVRYGVCLSSKDGESSIESGLEPGTIWLQSRNHTTRPHILFSFQKLRPYNCGALTMNLIYLYLVHGNALMFESRRSKLRV</sequence>
<dbReference type="EMBL" id="BGPR01000048">
    <property type="protein sequence ID" value="GBL86325.1"/>
    <property type="molecule type" value="Genomic_DNA"/>
</dbReference>
<reference evidence="1 2" key="1">
    <citation type="journal article" date="2019" name="Sci. Rep.">
        <title>Orb-weaving spider Araneus ventricosus genome elucidates the spidroin gene catalogue.</title>
        <authorList>
            <person name="Kono N."/>
            <person name="Nakamura H."/>
            <person name="Ohtoshi R."/>
            <person name="Moran D.A.P."/>
            <person name="Shinohara A."/>
            <person name="Yoshida Y."/>
            <person name="Fujiwara M."/>
            <person name="Mori M."/>
            <person name="Tomita M."/>
            <person name="Arakawa K."/>
        </authorList>
    </citation>
    <scope>NUCLEOTIDE SEQUENCE [LARGE SCALE GENOMIC DNA]</scope>
</reference>
<evidence type="ECO:0000313" key="2">
    <source>
        <dbReference type="Proteomes" id="UP000499080"/>
    </source>
</evidence>
<accession>A0A4Y2B4T8</accession>
<dbReference type="AlphaFoldDB" id="A0A4Y2B4T8"/>
<comment type="caution">
    <text evidence="1">The sequence shown here is derived from an EMBL/GenBank/DDBJ whole genome shotgun (WGS) entry which is preliminary data.</text>
</comment>
<name>A0A4Y2B4T8_ARAVE</name>
<organism evidence="1 2">
    <name type="scientific">Araneus ventricosus</name>
    <name type="common">Orbweaver spider</name>
    <name type="synonym">Epeira ventricosa</name>
    <dbReference type="NCBI Taxonomy" id="182803"/>
    <lineage>
        <taxon>Eukaryota</taxon>
        <taxon>Metazoa</taxon>
        <taxon>Ecdysozoa</taxon>
        <taxon>Arthropoda</taxon>
        <taxon>Chelicerata</taxon>
        <taxon>Arachnida</taxon>
        <taxon>Araneae</taxon>
        <taxon>Araneomorphae</taxon>
        <taxon>Entelegynae</taxon>
        <taxon>Araneoidea</taxon>
        <taxon>Araneidae</taxon>
        <taxon>Araneus</taxon>
    </lineage>
</organism>
<gene>
    <name evidence="1" type="ORF">AVEN_164515_1</name>
</gene>
<protein>
    <submittedName>
        <fullName evidence="1">Uncharacterized protein</fullName>
    </submittedName>
</protein>
<dbReference type="Proteomes" id="UP000499080">
    <property type="component" value="Unassembled WGS sequence"/>
</dbReference>
<evidence type="ECO:0000313" key="1">
    <source>
        <dbReference type="EMBL" id="GBL86325.1"/>
    </source>
</evidence>
<proteinExistence type="predicted"/>
<keyword evidence="2" id="KW-1185">Reference proteome</keyword>